<dbReference type="SMART" id="SM00044">
    <property type="entry name" value="CYCc"/>
    <property type="match status" value="1"/>
</dbReference>
<protein>
    <submittedName>
        <fullName evidence="5">AAA family ATPase</fullName>
    </submittedName>
</protein>
<keyword evidence="1" id="KW-0547">Nucleotide-binding</keyword>
<organism evidence="5 6">
    <name type="scientific">Sulfitobacter sediminis</name>
    <dbReference type="NCBI Taxonomy" id="3234186"/>
    <lineage>
        <taxon>Bacteria</taxon>
        <taxon>Pseudomonadati</taxon>
        <taxon>Pseudomonadota</taxon>
        <taxon>Alphaproteobacteria</taxon>
        <taxon>Rhodobacterales</taxon>
        <taxon>Roseobacteraceae</taxon>
        <taxon>Sulfitobacter</taxon>
    </lineage>
</organism>
<dbReference type="RefSeq" id="WP_367878837.1">
    <property type="nucleotide sequence ID" value="NZ_JBFNXX010000013.1"/>
</dbReference>
<evidence type="ECO:0000256" key="1">
    <source>
        <dbReference type="ARBA" id="ARBA00022741"/>
    </source>
</evidence>
<dbReference type="PANTHER" id="PTHR16305:SF28">
    <property type="entry name" value="GUANYLATE CYCLASE DOMAIN-CONTAINING PROTEIN"/>
    <property type="match status" value="1"/>
</dbReference>
<dbReference type="CDD" id="cd07302">
    <property type="entry name" value="CHD"/>
    <property type="match status" value="1"/>
</dbReference>
<evidence type="ECO:0000313" key="6">
    <source>
        <dbReference type="Proteomes" id="UP001556098"/>
    </source>
</evidence>
<gene>
    <name evidence="5" type="ORF">AB2B41_16095</name>
</gene>
<dbReference type="PROSITE" id="PS50043">
    <property type="entry name" value="HTH_LUXR_2"/>
    <property type="match status" value="1"/>
</dbReference>
<dbReference type="CDD" id="cd06170">
    <property type="entry name" value="LuxR_C_like"/>
    <property type="match status" value="1"/>
</dbReference>
<dbReference type="Gene3D" id="1.25.40.10">
    <property type="entry name" value="Tetratricopeptide repeat domain"/>
    <property type="match status" value="1"/>
</dbReference>
<dbReference type="Gene3D" id="3.40.50.300">
    <property type="entry name" value="P-loop containing nucleotide triphosphate hydrolases"/>
    <property type="match status" value="1"/>
</dbReference>
<sequence length="1109" mass="119785">MDVALLSARESEVAGFYIDGLSYKEIARALDISPGTVRTHLNSIYRKLEVSSRTELMRRLQPTAAAVPESAESTQAEVAQETGARVPERRQVTFLFADIVGSTELATHLDAEDMRDLLNRFRASVQEVLTSFDGHAAGFPGDGAIAIFGWPDGAETAPYRAASAALAITKAVRRISTGPGQSMDVRVGVATGVVIVEGGAGRAHDFTGAAANLAARLQTVAEPGGVIVSDLTHKLIGTRFETEPLGETELRGIREPVPIFRLLRERRDLTRFETRPHGTQLSPLVGRRQELEILHEAWRDATTGRGGAVLLLGEAGIGKSRLAESLARQAQEASATLLRLQTAEGRSSSPFWPVREAIITAAALDRDAPIPERRSALGTWLDRLTHVGKLQRDLIGYLLDLVTEDTLPEMSASRRRNSVLDALIRILLDLSDQKPLLVLVEDLHWIDPSTLEFVEGLLKEAGTARLLVVMTSRPEGAPEFEDVAPVRIPLSPLNRADAEQIVRQRAGGQSLEGETVAQIIARTDGIPLYLEEVTAAVVDGATSQDAVPATLRESLTARLDGLGAARNTAQIASAIGREVDIDFLEAISVQSNSGSVEVNIARLVEVGLASVARRRITFSHALVQDAAYQSMLRSQRQELHGRIAEAMLGRFRTRFASEPETLAQHLEGAGRMTAAIDYYLRAADAAAARAANREAEGYARRALELAEMLDGGADRDRREIAALLCLGRILTIRYGYGRKEVAEPLRRALDLCQTAGMSRTEFPLVVALTAQAAVSCEGTRALDLADRAKLLADASGEPIQRVMSHYAMAVPRCWRGSCREAAEAFAAGCDAYDPSMHKDLLALGPHDAGIVCMSRGSSNSYRVAPDRKEIERMGRAVALARELNHAHSLAYALYWQAMQACDAGEWGRVEVSFREMGDIAEEHDFIGWKGFAALAEARFAATQLSAQDALDAARHALKALPIGGNYVGVSFAKGLIGDALRRLGRRSEARATLEEAVNDAEHLAARWGLSETLQALARCLLDTDSGDTSGAEAALRRATSLARRQGALLLEIRASTDLAELMIELGDRPAAAEIIEAPLNALSKTAPTTDRERAQAVLLACVTTLPDSR</sequence>
<dbReference type="InterPro" id="IPR016032">
    <property type="entry name" value="Sig_transdc_resp-reg_C-effctor"/>
</dbReference>
<dbReference type="PROSITE" id="PS00622">
    <property type="entry name" value="HTH_LUXR_1"/>
    <property type="match status" value="1"/>
</dbReference>
<accession>A0ABV3RQH2</accession>
<dbReference type="InterPro" id="IPR011990">
    <property type="entry name" value="TPR-like_helical_dom_sf"/>
</dbReference>
<comment type="caution">
    <text evidence="5">The sequence shown here is derived from an EMBL/GenBank/DDBJ whole genome shotgun (WGS) entry which is preliminary data.</text>
</comment>
<keyword evidence="2" id="KW-0067">ATP-binding</keyword>
<dbReference type="SUPFAM" id="SSF52540">
    <property type="entry name" value="P-loop containing nucleoside triphosphate hydrolases"/>
    <property type="match status" value="1"/>
</dbReference>
<evidence type="ECO:0000313" key="5">
    <source>
        <dbReference type="EMBL" id="MEW9921134.1"/>
    </source>
</evidence>
<dbReference type="PANTHER" id="PTHR16305">
    <property type="entry name" value="TESTICULAR SOLUBLE ADENYLYL CYCLASE"/>
    <property type="match status" value="1"/>
</dbReference>
<reference evidence="5 6" key="1">
    <citation type="submission" date="2024-07" db="EMBL/GenBank/DDBJ databases">
        <title>Marimonas sp.nov., isolated from tidal-flat sediment.</title>
        <authorList>
            <person name="Jayan J.N."/>
            <person name="Lee S.S."/>
        </authorList>
    </citation>
    <scope>NUCLEOTIDE SEQUENCE [LARGE SCALE GENOMIC DNA]</scope>
    <source>
        <strain evidence="5 6">MJW-29</strain>
    </source>
</reference>
<feature type="domain" description="HTH luxR-type" evidence="3">
    <location>
        <begin position="1"/>
        <end position="64"/>
    </location>
</feature>
<dbReference type="InterPro" id="IPR027417">
    <property type="entry name" value="P-loop_NTPase"/>
</dbReference>
<dbReference type="InterPro" id="IPR041664">
    <property type="entry name" value="AAA_16"/>
</dbReference>
<dbReference type="SMART" id="SM00421">
    <property type="entry name" value="HTH_LUXR"/>
    <property type="match status" value="1"/>
</dbReference>
<dbReference type="InterPro" id="IPR036388">
    <property type="entry name" value="WH-like_DNA-bd_sf"/>
</dbReference>
<name>A0ABV3RQH2_9RHOB</name>
<evidence type="ECO:0000256" key="2">
    <source>
        <dbReference type="ARBA" id="ARBA00022840"/>
    </source>
</evidence>
<dbReference type="InterPro" id="IPR000792">
    <property type="entry name" value="Tscrpt_reg_LuxR_C"/>
</dbReference>
<evidence type="ECO:0000259" key="4">
    <source>
        <dbReference type="PROSITE" id="PS50125"/>
    </source>
</evidence>
<dbReference type="Pfam" id="PF00196">
    <property type="entry name" value="GerE"/>
    <property type="match status" value="1"/>
</dbReference>
<feature type="domain" description="Guanylate cyclase" evidence="4">
    <location>
        <begin position="93"/>
        <end position="218"/>
    </location>
</feature>
<dbReference type="SUPFAM" id="SSF46894">
    <property type="entry name" value="C-terminal effector domain of the bipartite response regulators"/>
    <property type="match status" value="1"/>
</dbReference>
<dbReference type="SUPFAM" id="SSF48452">
    <property type="entry name" value="TPR-like"/>
    <property type="match status" value="1"/>
</dbReference>
<proteinExistence type="predicted"/>
<evidence type="ECO:0000259" key="3">
    <source>
        <dbReference type="PROSITE" id="PS50043"/>
    </source>
</evidence>
<dbReference type="PRINTS" id="PR00038">
    <property type="entry name" value="HTHLUXR"/>
</dbReference>
<dbReference type="Gene3D" id="3.30.70.1230">
    <property type="entry name" value="Nucleotide cyclase"/>
    <property type="match status" value="1"/>
</dbReference>
<keyword evidence="6" id="KW-1185">Reference proteome</keyword>
<dbReference type="Proteomes" id="UP001556098">
    <property type="component" value="Unassembled WGS sequence"/>
</dbReference>
<dbReference type="EMBL" id="JBFNXX010000013">
    <property type="protein sequence ID" value="MEW9921134.1"/>
    <property type="molecule type" value="Genomic_DNA"/>
</dbReference>
<dbReference type="InterPro" id="IPR001054">
    <property type="entry name" value="A/G_cyclase"/>
</dbReference>
<dbReference type="SUPFAM" id="SSF55073">
    <property type="entry name" value="Nucleotide cyclase"/>
    <property type="match status" value="1"/>
</dbReference>
<dbReference type="Pfam" id="PF00211">
    <property type="entry name" value="Guanylate_cyc"/>
    <property type="match status" value="1"/>
</dbReference>
<dbReference type="Pfam" id="PF13191">
    <property type="entry name" value="AAA_16"/>
    <property type="match status" value="1"/>
</dbReference>
<dbReference type="PROSITE" id="PS50125">
    <property type="entry name" value="GUANYLATE_CYCLASE_2"/>
    <property type="match status" value="1"/>
</dbReference>
<dbReference type="Gene3D" id="1.10.10.10">
    <property type="entry name" value="Winged helix-like DNA-binding domain superfamily/Winged helix DNA-binding domain"/>
    <property type="match status" value="1"/>
</dbReference>
<dbReference type="InterPro" id="IPR029787">
    <property type="entry name" value="Nucleotide_cyclase"/>
</dbReference>